<sequence>MLDELNAFFASDPLIVKVRDLAARLRELKDTVKADDLDARLKAARDQAARSLRDRTELFEGDGTVIRLGRHRFNVNTQPLDLTLLPRGDDLAVHLTGTEYLDPLDHPALNDLRAYWSATLVSESAELSRAEYLAGEVLRAAQDGQEGLTLAGLHALSPDDLSRTVAAFAAPATARATRKAFTTTTPRGCCRRCSRCCRRRAPWSTRLPPAPWPPPTGPNTRRGARTGTWPLATPTPCTRCLAAARRWTRRWAPWPPRWPRS</sequence>
<organism evidence="2 3">
    <name type="scientific">Deinococcus multiflagellatus</name>
    <dbReference type="NCBI Taxonomy" id="1656887"/>
    <lineage>
        <taxon>Bacteria</taxon>
        <taxon>Thermotogati</taxon>
        <taxon>Deinococcota</taxon>
        <taxon>Deinococci</taxon>
        <taxon>Deinococcales</taxon>
        <taxon>Deinococcaceae</taxon>
        <taxon>Deinococcus</taxon>
    </lineage>
</organism>
<evidence type="ECO:0000313" key="3">
    <source>
        <dbReference type="Proteomes" id="UP001596317"/>
    </source>
</evidence>
<accession>A0ABW1ZMU0</accession>
<dbReference type="EMBL" id="JBHSWB010000001">
    <property type="protein sequence ID" value="MFC6662158.1"/>
    <property type="molecule type" value="Genomic_DNA"/>
</dbReference>
<feature type="compositionally biased region" description="Pro residues" evidence="1">
    <location>
        <begin position="208"/>
        <end position="217"/>
    </location>
</feature>
<protein>
    <recommendedName>
        <fullName evidence="4">DNA helicase</fullName>
    </recommendedName>
</protein>
<evidence type="ECO:0008006" key="4">
    <source>
        <dbReference type="Google" id="ProtNLM"/>
    </source>
</evidence>
<dbReference type="RefSeq" id="WP_380057890.1">
    <property type="nucleotide sequence ID" value="NZ_JBHSWB010000001.1"/>
</dbReference>
<comment type="caution">
    <text evidence="2">The sequence shown here is derived from an EMBL/GenBank/DDBJ whole genome shotgun (WGS) entry which is preliminary data.</text>
</comment>
<name>A0ABW1ZMU0_9DEIO</name>
<keyword evidence="3" id="KW-1185">Reference proteome</keyword>
<feature type="compositionally biased region" description="Low complexity" evidence="1">
    <location>
        <begin position="218"/>
        <end position="228"/>
    </location>
</feature>
<reference evidence="3" key="1">
    <citation type="journal article" date="2019" name="Int. J. Syst. Evol. Microbiol.">
        <title>The Global Catalogue of Microorganisms (GCM) 10K type strain sequencing project: providing services to taxonomists for standard genome sequencing and annotation.</title>
        <authorList>
            <consortium name="The Broad Institute Genomics Platform"/>
            <consortium name="The Broad Institute Genome Sequencing Center for Infectious Disease"/>
            <person name="Wu L."/>
            <person name="Ma J."/>
        </authorList>
    </citation>
    <scope>NUCLEOTIDE SEQUENCE [LARGE SCALE GENOMIC DNA]</scope>
    <source>
        <strain evidence="3">CCUG 63830</strain>
    </source>
</reference>
<gene>
    <name evidence="2" type="ORF">ACFP90_18890</name>
</gene>
<evidence type="ECO:0000313" key="2">
    <source>
        <dbReference type="EMBL" id="MFC6662158.1"/>
    </source>
</evidence>
<feature type="region of interest" description="Disordered" evidence="1">
    <location>
        <begin position="207"/>
        <end position="228"/>
    </location>
</feature>
<proteinExistence type="predicted"/>
<dbReference type="Proteomes" id="UP001596317">
    <property type="component" value="Unassembled WGS sequence"/>
</dbReference>
<evidence type="ECO:0000256" key="1">
    <source>
        <dbReference type="SAM" id="MobiDB-lite"/>
    </source>
</evidence>